<evidence type="ECO:0000259" key="1">
    <source>
        <dbReference type="SMART" id="SM00871"/>
    </source>
</evidence>
<protein>
    <submittedName>
        <fullName evidence="2">DNA gyrase inhibitory protein</fullName>
    </submittedName>
</protein>
<dbReference type="InterPro" id="IPR010499">
    <property type="entry name" value="AraC_E-bd"/>
</dbReference>
<dbReference type="SMART" id="SM00871">
    <property type="entry name" value="AraC_E_bind"/>
    <property type="match status" value="1"/>
</dbReference>
<evidence type="ECO:0000313" key="2">
    <source>
        <dbReference type="EMBL" id="QYN53865.1"/>
    </source>
</evidence>
<sequence>MKEKFSGIEEFKDIEIAYMRRTGAYGPGNNQLMDDFKAHLKEHNLLTDNSTILGIAMDDPIQTPPEKQRYDVGIIITDGEKKIDLPTRKIPDGRYAIFEVAHTVGGVSHFWENIQNLTSDLPVDNTKPIIERYASSKVSAHLCEFCVPVR</sequence>
<dbReference type="PANTHER" id="PTHR40055:SF1">
    <property type="entry name" value="TRANSCRIPTIONAL REGULATOR YGIV-RELATED"/>
    <property type="match status" value="1"/>
</dbReference>
<dbReference type="InterPro" id="IPR011256">
    <property type="entry name" value="Reg_factor_effector_dom_sf"/>
</dbReference>
<proteinExistence type="predicted"/>
<name>A0ABX8WAE7_9LACO</name>
<dbReference type="Pfam" id="PF06445">
    <property type="entry name" value="GyrI-like"/>
    <property type="match status" value="1"/>
</dbReference>
<accession>A0ABX8WAE7</accession>
<dbReference type="PANTHER" id="PTHR40055">
    <property type="entry name" value="TRANSCRIPTIONAL REGULATOR YGIV-RELATED"/>
    <property type="match status" value="1"/>
</dbReference>
<gene>
    <name evidence="2" type="ORF">GYM71_09790</name>
</gene>
<dbReference type="RefSeq" id="WP_220221221.1">
    <property type="nucleotide sequence ID" value="NZ_CP048268.1"/>
</dbReference>
<dbReference type="SUPFAM" id="SSF55136">
    <property type="entry name" value="Probable bacterial effector-binding domain"/>
    <property type="match status" value="1"/>
</dbReference>
<dbReference type="EMBL" id="CP048268">
    <property type="protein sequence ID" value="QYN53865.1"/>
    <property type="molecule type" value="Genomic_DNA"/>
</dbReference>
<evidence type="ECO:0000313" key="3">
    <source>
        <dbReference type="Proteomes" id="UP000826550"/>
    </source>
</evidence>
<dbReference type="InterPro" id="IPR050908">
    <property type="entry name" value="SmbC-like"/>
</dbReference>
<dbReference type="Gene3D" id="3.20.80.10">
    <property type="entry name" value="Regulatory factor, effector binding domain"/>
    <property type="match status" value="1"/>
</dbReference>
<reference evidence="2 3" key="1">
    <citation type="submission" date="2020-01" db="EMBL/GenBank/DDBJ databases">
        <title>Vast differences in strain-level diversity in the gut microbiota of two closely related honey bee species.</title>
        <authorList>
            <person name="Ellegaard K.M."/>
            <person name="Suenami S."/>
            <person name="Miyazaki R."/>
            <person name="Engel P."/>
        </authorList>
    </citation>
    <scope>NUCLEOTIDE SEQUENCE [LARGE SCALE GENOMIC DNA]</scope>
    <source>
        <strain evidence="2 3">ESL0416</strain>
    </source>
</reference>
<feature type="domain" description="AraC effector-binding" evidence="1">
    <location>
        <begin position="4"/>
        <end position="150"/>
    </location>
</feature>
<dbReference type="Proteomes" id="UP000826550">
    <property type="component" value="Chromosome"/>
</dbReference>
<dbReference type="InterPro" id="IPR029442">
    <property type="entry name" value="GyrI-like"/>
</dbReference>
<organism evidence="2 3">
    <name type="scientific">Lactobacillus panisapium</name>
    <dbReference type="NCBI Taxonomy" id="2012495"/>
    <lineage>
        <taxon>Bacteria</taxon>
        <taxon>Bacillati</taxon>
        <taxon>Bacillota</taxon>
        <taxon>Bacilli</taxon>
        <taxon>Lactobacillales</taxon>
        <taxon>Lactobacillaceae</taxon>
        <taxon>Lactobacillus</taxon>
    </lineage>
</organism>
<keyword evidence="3" id="KW-1185">Reference proteome</keyword>